<evidence type="ECO:0000313" key="3">
    <source>
        <dbReference type="Proteomes" id="UP000076738"/>
    </source>
</evidence>
<keyword evidence="3" id="KW-1185">Reference proteome</keyword>
<accession>A0A167MTS5</accession>
<feature type="region of interest" description="Disordered" evidence="1">
    <location>
        <begin position="138"/>
        <end position="168"/>
    </location>
</feature>
<feature type="compositionally biased region" description="Low complexity" evidence="1">
    <location>
        <begin position="151"/>
        <end position="162"/>
    </location>
</feature>
<dbReference type="EMBL" id="KV417281">
    <property type="protein sequence ID" value="KZO97052.1"/>
    <property type="molecule type" value="Genomic_DNA"/>
</dbReference>
<dbReference type="Proteomes" id="UP000076738">
    <property type="component" value="Unassembled WGS sequence"/>
</dbReference>
<evidence type="ECO:0000313" key="2">
    <source>
        <dbReference type="EMBL" id="KZO97052.1"/>
    </source>
</evidence>
<organism evidence="2 3">
    <name type="scientific">Calocera viscosa (strain TUFC12733)</name>
    <dbReference type="NCBI Taxonomy" id="1330018"/>
    <lineage>
        <taxon>Eukaryota</taxon>
        <taxon>Fungi</taxon>
        <taxon>Dikarya</taxon>
        <taxon>Basidiomycota</taxon>
        <taxon>Agaricomycotina</taxon>
        <taxon>Dacrymycetes</taxon>
        <taxon>Dacrymycetales</taxon>
        <taxon>Dacrymycetaceae</taxon>
        <taxon>Calocera</taxon>
    </lineage>
</organism>
<evidence type="ECO:0000256" key="1">
    <source>
        <dbReference type="SAM" id="MobiDB-lite"/>
    </source>
</evidence>
<name>A0A167MTS5_CALVF</name>
<reference evidence="2 3" key="1">
    <citation type="journal article" date="2016" name="Mol. Biol. Evol.">
        <title>Comparative Genomics of Early-Diverging Mushroom-Forming Fungi Provides Insights into the Origins of Lignocellulose Decay Capabilities.</title>
        <authorList>
            <person name="Nagy L.G."/>
            <person name="Riley R."/>
            <person name="Tritt A."/>
            <person name="Adam C."/>
            <person name="Daum C."/>
            <person name="Floudas D."/>
            <person name="Sun H."/>
            <person name="Yadav J.S."/>
            <person name="Pangilinan J."/>
            <person name="Larsson K.H."/>
            <person name="Matsuura K."/>
            <person name="Barry K."/>
            <person name="Labutti K."/>
            <person name="Kuo R."/>
            <person name="Ohm R.A."/>
            <person name="Bhattacharya S.S."/>
            <person name="Shirouzu T."/>
            <person name="Yoshinaga Y."/>
            <person name="Martin F.M."/>
            <person name="Grigoriev I.V."/>
            <person name="Hibbett D.S."/>
        </authorList>
    </citation>
    <scope>NUCLEOTIDE SEQUENCE [LARGE SCALE GENOMIC DNA]</scope>
    <source>
        <strain evidence="2 3">TUFC12733</strain>
    </source>
</reference>
<dbReference type="AlphaFoldDB" id="A0A167MTS5"/>
<gene>
    <name evidence="2" type="ORF">CALVIDRAFT_91625</name>
</gene>
<proteinExistence type="predicted"/>
<sequence>MAGAVLDGIDAAGRLANAIGRRAELEGERCASLGTALFPFGCAVRDWPGGTGRMWALSGYSINSHGRIMFAKRLEDGRLPTAGAARLAAYRRFVHILLCSTPAHRGASEPAPGRICTLRPKYCHYAIHDIDCLHTTPERRKQRKSISNTLPHARTAITTPTTPTSPPTACPRPAALLLVGLAEVLLCELVLLLRLVVVVTVFVFGAVVGAPPRVTPPADWVLMLELELEVAPPAEEEEETEAQSCAHSALVTPAEVRVQERQSAERRADAWQTQVTSVEEQAWVPVC</sequence>
<protein>
    <submittedName>
        <fullName evidence="2">Uncharacterized protein</fullName>
    </submittedName>
</protein>